<dbReference type="Proteomes" id="UP000234752">
    <property type="component" value="Chromosome eg_1"/>
</dbReference>
<reference evidence="1 2" key="1">
    <citation type="submission" date="2017-12" db="EMBL/GenBank/DDBJ databases">
        <title>Genomes of bacteria within cyanobacterial aggregates.</title>
        <authorList>
            <person name="Cai H."/>
        </authorList>
    </citation>
    <scope>NUCLEOTIDE SEQUENCE [LARGE SCALE GENOMIC DNA]</scope>
    <source>
        <strain evidence="1 2">TH16</strain>
    </source>
</reference>
<evidence type="ECO:0000313" key="2">
    <source>
        <dbReference type="Proteomes" id="UP000234752"/>
    </source>
</evidence>
<gene>
    <name evidence="1" type="ORF">C0V82_03555</name>
</gene>
<dbReference type="InterPro" id="IPR002937">
    <property type="entry name" value="Amino_oxidase"/>
</dbReference>
<dbReference type="Gene3D" id="3.50.50.60">
    <property type="entry name" value="FAD/NAD(P)-binding domain"/>
    <property type="match status" value="1"/>
</dbReference>
<dbReference type="OrthoDB" id="7849608at2"/>
<dbReference type="PANTHER" id="PTHR42923:SF47">
    <property type="entry name" value="BLR3003 PROTEIN"/>
    <property type="match status" value="1"/>
</dbReference>
<dbReference type="RefSeq" id="WP_102111148.1">
    <property type="nucleotide sequence ID" value="NZ_BMGN01000004.1"/>
</dbReference>
<dbReference type="InterPro" id="IPR050464">
    <property type="entry name" value="Zeta_carotene_desat/Oxidored"/>
</dbReference>
<name>A0A2K9N8K0_9PROT</name>
<dbReference type="NCBIfam" id="TIGR03467">
    <property type="entry name" value="HpnE"/>
    <property type="match status" value="1"/>
</dbReference>
<dbReference type="PANTHER" id="PTHR42923">
    <property type="entry name" value="PROTOPORPHYRINOGEN OXIDASE"/>
    <property type="match status" value="1"/>
</dbReference>
<proteinExistence type="predicted"/>
<accession>A0A2K9N8K0</accession>
<dbReference type="AlphaFoldDB" id="A0A2K9N8K0"/>
<sequence length="418" mass="44364">MTGTVHVVGAGLAGLACATALAGSGRDVILYEATDHAGGRCRSWHDGLLDRVIDNGNHLILGANPECFAYLDRIGGRAGLITVDPVALPFLDLRDRRSWTLRPGNGPLPLWLTNPARRVPDSRLLDYLAAFKLAFVSPDAPVADVLPAGTPLTERLWKPLAVSILNTPYDTGSARLLWSVFRRTLLRGAEACRPWIAGPAGLSGALVDPALAYLARSGAAARFGARLKALERTADGLVSALDFGSERIVLAAHDKVVLAVPPEVAARLLPDLSVPDRYHAILNAHYRLQSPVTLPGGLPLIGLVGGVAEWLFLRGDVLSVTISAADALMDRDADDLLRLIWRDVAAATGLDPDRPASGRIVKEKRATFAATPDQQRRRPGPQLSANLLLAGDWTDTGLPATIEGAVQSGHRAAAMAAQ</sequence>
<dbReference type="EMBL" id="CP025611">
    <property type="protein sequence ID" value="AUN29414.1"/>
    <property type="molecule type" value="Genomic_DNA"/>
</dbReference>
<dbReference type="InterPro" id="IPR017830">
    <property type="entry name" value="SQase_HpnE"/>
</dbReference>
<organism evidence="1 2">
    <name type="scientific">Niveispirillum cyanobacteriorum</name>
    <dbReference type="NCBI Taxonomy" id="1612173"/>
    <lineage>
        <taxon>Bacteria</taxon>
        <taxon>Pseudomonadati</taxon>
        <taxon>Pseudomonadota</taxon>
        <taxon>Alphaproteobacteria</taxon>
        <taxon>Rhodospirillales</taxon>
        <taxon>Azospirillaceae</taxon>
        <taxon>Niveispirillum</taxon>
    </lineage>
</organism>
<keyword evidence="2" id="KW-1185">Reference proteome</keyword>
<evidence type="ECO:0000313" key="1">
    <source>
        <dbReference type="EMBL" id="AUN29414.1"/>
    </source>
</evidence>
<protein>
    <submittedName>
        <fullName evidence="1">Phytoene dehydrogenase</fullName>
    </submittedName>
</protein>
<dbReference type="Pfam" id="PF01593">
    <property type="entry name" value="Amino_oxidase"/>
    <property type="match status" value="1"/>
</dbReference>
<dbReference type="GO" id="GO:0016491">
    <property type="term" value="F:oxidoreductase activity"/>
    <property type="evidence" value="ECO:0007669"/>
    <property type="project" value="InterPro"/>
</dbReference>
<dbReference type="SUPFAM" id="SSF51905">
    <property type="entry name" value="FAD/NAD(P)-binding domain"/>
    <property type="match status" value="1"/>
</dbReference>
<dbReference type="InterPro" id="IPR036188">
    <property type="entry name" value="FAD/NAD-bd_sf"/>
</dbReference>
<dbReference type="KEGG" id="ncb:C0V82_03555"/>